<dbReference type="InterPro" id="IPR027417">
    <property type="entry name" value="P-loop_NTPase"/>
</dbReference>
<dbReference type="Gene3D" id="1.10.10.10">
    <property type="entry name" value="Winged helix-like DNA-binding domain superfamily/Winged helix DNA-binding domain"/>
    <property type="match status" value="1"/>
</dbReference>
<proteinExistence type="predicted"/>
<accession>A0A438BQE0</accession>
<gene>
    <name evidence="2" type="primary">VvCHDh000660_2</name>
    <name evidence="2" type="ORF">CK203_097766</name>
</gene>
<dbReference type="InterPro" id="IPR044974">
    <property type="entry name" value="Disease_R_plants"/>
</dbReference>
<dbReference type="Gene3D" id="3.40.50.300">
    <property type="entry name" value="P-loop containing nucleotide triphosphate hydrolases"/>
    <property type="match status" value="1"/>
</dbReference>
<feature type="domain" description="NB-ARC" evidence="1">
    <location>
        <begin position="163"/>
        <end position="217"/>
    </location>
</feature>
<evidence type="ECO:0000313" key="3">
    <source>
        <dbReference type="Proteomes" id="UP000288805"/>
    </source>
</evidence>
<dbReference type="AlphaFoldDB" id="A0A438BQE0"/>
<organism evidence="2 3">
    <name type="scientific">Vitis vinifera</name>
    <name type="common">Grape</name>
    <dbReference type="NCBI Taxonomy" id="29760"/>
    <lineage>
        <taxon>Eukaryota</taxon>
        <taxon>Viridiplantae</taxon>
        <taxon>Streptophyta</taxon>
        <taxon>Embryophyta</taxon>
        <taxon>Tracheophyta</taxon>
        <taxon>Spermatophyta</taxon>
        <taxon>Magnoliopsida</taxon>
        <taxon>eudicotyledons</taxon>
        <taxon>Gunneridae</taxon>
        <taxon>Pentapetalae</taxon>
        <taxon>rosids</taxon>
        <taxon>Vitales</taxon>
        <taxon>Vitaceae</taxon>
        <taxon>Viteae</taxon>
        <taxon>Vitis</taxon>
    </lineage>
</organism>
<dbReference type="Pfam" id="PF00931">
    <property type="entry name" value="NB-ARC"/>
    <property type="match status" value="1"/>
</dbReference>
<dbReference type="EMBL" id="QGNW01002662">
    <property type="protein sequence ID" value="RVW13172.1"/>
    <property type="molecule type" value="Genomic_DNA"/>
</dbReference>
<evidence type="ECO:0000313" key="2">
    <source>
        <dbReference type="EMBL" id="RVW13172.1"/>
    </source>
</evidence>
<evidence type="ECO:0000259" key="1">
    <source>
        <dbReference type="Pfam" id="PF00931"/>
    </source>
</evidence>
<dbReference type="InterPro" id="IPR002182">
    <property type="entry name" value="NB-ARC"/>
</dbReference>
<dbReference type="GO" id="GO:0006952">
    <property type="term" value="P:defense response"/>
    <property type="evidence" value="ECO:0007669"/>
    <property type="project" value="InterPro"/>
</dbReference>
<dbReference type="PANTHER" id="PTHR23155">
    <property type="entry name" value="DISEASE RESISTANCE PROTEIN RP"/>
    <property type="match status" value="1"/>
</dbReference>
<dbReference type="SUPFAM" id="SSF52540">
    <property type="entry name" value="P-loop containing nucleoside triphosphate hydrolases"/>
    <property type="match status" value="1"/>
</dbReference>
<dbReference type="PANTHER" id="PTHR23155:SF1193">
    <property type="entry name" value="DISEASE RESISTANCE PROTEIN RPP13-RELATED"/>
    <property type="match status" value="1"/>
</dbReference>
<comment type="caution">
    <text evidence="2">The sequence shown here is derived from an EMBL/GenBank/DDBJ whole genome shotgun (WGS) entry which is preliminary data.</text>
</comment>
<sequence length="351" mass="39201">MRLSEIVGSDHVERSWEVTCCHLNPSFHSAGDGTRAMEDPDEDDPDDKACHVSLQDACHLSLQDACHLSLQDACHVFSEGRVPTITTSLDHHPCISSLPSSSNEHDDVVNMFILKAENLRRKFFVKRVFQKPSEGTSTSTQMLQNLRQTTPRAETRVIVGLNEEAEKLVEQLTTGDPRRRVVSIVGIGGIGKTTLAKKVYNHSRVVDHFQSCLAKKVEKLQENELGDFLHDHLKRKRLLLTTRNKDVVVPAKALMPTMNSGKDGEEMCWFTTGHCCLGGLLSSKKQLSTVWEKVLNKLGMHFACSNGVDAILSLSYTDLAHNLKSCFLYLGLFPKEQVIPKRTVEEEPALN</sequence>
<dbReference type="InterPro" id="IPR036388">
    <property type="entry name" value="WH-like_DNA-bd_sf"/>
</dbReference>
<reference evidence="2 3" key="1">
    <citation type="journal article" date="2018" name="PLoS Genet.">
        <title>Population sequencing reveals clonal diversity and ancestral inbreeding in the grapevine cultivar Chardonnay.</title>
        <authorList>
            <person name="Roach M.J."/>
            <person name="Johnson D.L."/>
            <person name="Bohlmann J."/>
            <person name="van Vuuren H.J."/>
            <person name="Jones S.J."/>
            <person name="Pretorius I.S."/>
            <person name="Schmidt S.A."/>
            <person name="Borneman A.R."/>
        </authorList>
    </citation>
    <scope>NUCLEOTIDE SEQUENCE [LARGE SCALE GENOMIC DNA]</scope>
    <source>
        <strain evidence="3">cv. Chardonnay</strain>
        <tissue evidence="2">Leaf</tissue>
    </source>
</reference>
<protein>
    <submittedName>
        <fullName evidence="2">Putative disease resistance protein</fullName>
    </submittedName>
</protein>
<name>A0A438BQE0_VITVI</name>
<dbReference type="GO" id="GO:0043531">
    <property type="term" value="F:ADP binding"/>
    <property type="evidence" value="ECO:0007669"/>
    <property type="project" value="InterPro"/>
</dbReference>
<dbReference type="Proteomes" id="UP000288805">
    <property type="component" value="Unassembled WGS sequence"/>
</dbReference>